<sequence length="213" mass="23033">MRAIAEFFKNAILGGLLVIVPLLLVWGVFAQSIATVGRLAAPILRLAPKALISDTPEHRSILAVLLLILLSFLLGALLRAALFKRLFAWIEHRSLELLPGYSVLKNLLSEAARPESFGGFRPAMIVFAEGIQRPAYVIEDCHDGNFTVFLPSSPAPFSGIVHVVSADRVVFLDVTLPELARCIAQYGAGQSALLRRKSVAPALPSSPQNRSGD</sequence>
<keyword evidence="3" id="KW-1185">Reference proteome</keyword>
<dbReference type="KEGG" id="mhey:H2LOC_009130"/>
<keyword evidence="1" id="KW-0472">Membrane</keyword>
<keyword evidence="1" id="KW-1133">Transmembrane helix</keyword>
<dbReference type="Proteomes" id="UP000309061">
    <property type="component" value="Chromosome"/>
</dbReference>
<evidence type="ECO:0000313" key="3">
    <source>
        <dbReference type="Proteomes" id="UP000309061"/>
    </source>
</evidence>
<feature type="transmembrane region" description="Helical" evidence="1">
    <location>
        <begin position="61"/>
        <end position="83"/>
    </location>
</feature>
<name>A0A6B8KFS7_9HYPH</name>
<accession>A0A6B8KFS7</accession>
<evidence type="ECO:0000256" key="1">
    <source>
        <dbReference type="SAM" id="Phobius"/>
    </source>
</evidence>
<reference evidence="2 3" key="1">
    <citation type="submission" date="2019-11" db="EMBL/GenBank/DDBJ databases">
        <title>The genome sequence of Methylocystis heyeri.</title>
        <authorList>
            <person name="Oshkin I.Y."/>
            <person name="Miroshnikov K."/>
            <person name="Dedysh S.N."/>
        </authorList>
    </citation>
    <scope>NUCLEOTIDE SEQUENCE [LARGE SCALE GENOMIC DNA]</scope>
    <source>
        <strain evidence="2 3">H2</strain>
    </source>
</reference>
<proteinExistence type="predicted"/>
<organism evidence="2 3">
    <name type="scientific">Methylocystis heyeri</name>
    <dbReference type="NCBI Taxonomy" id="391905"/>
    <lineage>
        <taxon>Bacteria</taxon>
        <taxon>Pseudomonadati</taxon>
        <taxon>Pseudomonadota</taxon>
        <taxon>Alphaproteobacteria</taxon>
        <taxon>Hyphomicrobiales</taxon>
        <taxon>Methylocystaceae</taxon>
        <taxon>Methylocystis</taxon>
    </lineage>
</organism>
<evidence type="ECO:0008006" key="4">
    <source>
        <dbReference type="Google" id="ProtNLM"/>
    </source>
</evidence>
<dbReference type="RefSeq" id="WP_136496121.1">
    <property type="nucleotide sequence ID" value="NZ_CP046052.1"/>
</dbReference>
<feature type="transmembrane region" description="Helical" evidence="1">
    <location>
        <begin position="12"/>
        <end position="41"/>
    </location>
</feature>
<gene>
    <name evidence="2" type="ORF">H2LOC_009130</name>
</gene>
<keyword evidence="1" id="KW-0812">Transmembrane</keyword>
<dbReference type="EMBL" id="CP046052">
    <property type="protein sequence ID" value="QGM45851.1"/>
    <property type="molecule type" value="Genomic_DNA"/>
</dbReference>
<dbReference type="AlphaFoldDB" id="A0A6B8KFS7"/>
<evidence type="ECO:0000313" key="2">
    <source>
        <dbReference type="EMBL" id="QGM45851.1"/>
    </source>
</evidence>
<protein>
    <recommendedName>
        <fullName evidence="4">DUF502 domain-containing protein</fullName>
    </recommendedName>
</protein>
<dbReference type="OrthoDB" id="9780267at2"/>